<organism evidence="2 3">
    <name type="scientific">Datura stramonium</name>
    <name type="common">Jimsonweed</name>
    <name type="synonym">Common thornapple</name>
    <dbReference type="NCBI Taxonomy" id="4076"/>
    <lineage>
        <taxon>Eukaryota</taxon>
        <taxon>Viridiplantae</taxon>
        <taxon>Streptophyta</taxon>
        <taxon>Embryophyta</taxon>
        <taxon>Tracheophyta</taxon>
        <taxon>Spermatophyta</taxon>
        <taxon>Magnoliopsida</taxon>
        <taxon>eudicotyledons</taxon>
        <taxon>Gunneridae</taxon>
        <taxon>Pentapetalae</taxon>
        <taxon>asterids</taxon>
        <taxon>lamiids</taxon>
        <taxon>Solanales</taxon>
        <taxon>Solanaceae</taxon>
        <taxon>Solanoideae</taxon>
        <taxon>Datureae</taxon>
        <taxon>Datura</taxon>
    </lineage>
</organism>
<dbReference type="Proteomes" id="UP000823775">
    <property type="component" value="Unassembled WGS sequence"/>
</dbReference>
<accession>A0ABS8TLX9</accession>
<evidence type="ECO:0000313" key="3">
    <source>
        <dbReference type="Proteomes" id="UP000823775"/>
    </source>
</evidence>
<evidence type="ECO:0000313" key="2">
    <source>
        <dbReference type="EMBL" id="MCD7471885.1"/>
    </source>
</evidence>
<name>A0ABS8TLX9_DATST</name>
<proteinExistence type="predicted"/>
<dbReference type="EMBL" id="JACEIK010001741">
    <property type="protein sequence ID" value="MCD7471885.1"/>
    <property type="molecule type" value="Genomic_DNA"/>
</dbReference>
<gene>
    <name evidence="2" type="ORF">HAX54_012662</name>
</gene>
<keyword evidence="3" id="KW-1185">Reference proteome</keyword>
<reference evidence="2 3" key="1">
    <citation type="journal article" date="2021" name="BMC Genomics">
        <title>Datura genome reveals duplications of psychoactive alkaloid biosynthetic genes and high mutation rate following tissue culture.</title>
        <authorList>
            <person name="Rajewski A."/>
            <person name="Carter-House D."/>
            <person name="Stajich J."/>
            <person name="Litt A."/>
        </authorList>
    </citation>
    <scope>NUCLEOTIDE SEQUENCE [LARGE SCALE GENOMIC DNA]</scope>
    <source>
        <strain evidence="2">AR-01</strain>
    </source>
</reference>
<sequence>MSHPMTQVENEDPQTTREQAKSKPMVPKATSISAPQSKEGEGEQWSELGNSSNKEVDSHDEESEEGSQKASDELTPPAKRYTIRWGVLGLEDIYEQGLFLTSKKNPKRSIQEEPRILIWVMNENKYLRRLLDLYDLG</sequence>
<protein>
    <submittedName>
        <fullName evidence="2">Uncharacterized protein</fullName>
    </submittedName>
</protein>
<feature type="region of interest" description="Disordered" evidence="1">
    <location>
        <begin position="1"/>
        <end position="76"/>
    </location>
</feature>
<comment type="caution">
    <text evidence="2">The sequence shown here is derived from an EMBL/GenBank/DDBJ whole genome shotgun (WGS) entry which is preliminary data.</text>
</comment>
<evidence type="ECO:0000256" key="1">
    <source>
        <dbReference type="SAM" id="MobiDB-lite"/>
    </source>
</evidence>